<sequence>MDECSDERTEEFDTLQSIYPELVNDSSNPYTATLDLLVAPTKPLPVTFTPEQDVQRLGYLPSLHVEIDLPAEYPNDGPPHINITTTPPWLPASAAQKLADEAKSLWDEYGGGMVLFAYISSLQEQAETCFGIEELTLSASMRKELQDYSKRMKRELFDKETFDCEVCLEPKKGSACYRMERCSHVFCVACLQDYYNNCIIEGAVNNVKCMSTECGGGRKKERLISPKELLQIPLRREQVERYVNIKRKKKMESDPNIMFCPRQWCQGAMRSDKYPKIKDVSQIDESDSEAEEDSPAQSDAPTGPEKRAVGVKGMDRLAVCEDCTLAFCVVCLSSWHGDFVRCEPRDANQLTEEDQASLNFIMKNTSPCAYCSVPCQKSFGCNHMTCAQCKTHFCYLCGAWLDPGRPYQHFNDPKNKGCFQRLMDGAEGDMPNGDVQFGGRRGAEQLADFWEQEAMRIQMQINDEDTR</sequence>
<name>A0ACB6RZF8_9PLEO</name>
<dbReference type="EMBL" id="MU006718">
    <property type="protein sequence ID" value="KAF2627107.1"/>
    <property type="molecule type" value="Genomic_DNA"/>
</dbReference>
<dbReference type="Proteomes" id="UP000799754">
    <property type="component" value="Unassembled WGS sequence"/>
</dbReference>
<organism evidence="1 2">
    <name type="scientific">Macroventuria anomochaeta</name>
    <dbReference type="NCBI Taxonomy" id="301207"/>
    <lineage>
        <taxon>Eukaryota</taxon>
        <taxon>Fungi</taxon>
        <taxon>Dikarya</taxon>
        <taxon>Ascomycota</taxon>
        <taxon>Pezizomycotina</taxon>
        <taxon>Dothideomycetes</taxon>
        <taxon>Pleosporomycetidae</taxon>
        <taxon>Pleosporales</taxon>
        <taxon>Pleosporineae</taxon>
        <taxon>Didymellaceae</taxon>
        <taxon>Macroventuria</taxon>
    </lineage>
</organism>
<evidence type="ECO:0000313" key="1">
    <source>
        <dbReference type="EMBL" id="KAF2627107.1"/>
    </source>
</evidence>
<evidence type="ECO:0000313" key="2">
    <source>
        <dbReference type="Proteomes" id="UP000799754"/>
    </source>
</evidence>
<keyword evidence="2" id="KW-1185">Reference proteome</keyword>
<accession>A0ACB6RZF8</accession>
<protein>
    <submittedName>
        <fullName evidence="1">RING finger protein-like protein</fullName>
    </submittedName>
</protein>
<comment type="caution">
    <text evidence="1">The sequence shown here is derived from an EMBL/GenBank/DDBJ whole genome shotgun (WGS) entry which is preliminary data.</text>
</comment>
<gene>
    <name evidence="1" type="ORF">BU25DRAFT_411190</name>
</gene>
<reference evidence="1" key="1">
    <citation type="journal article" date="2020" name="Stud. Mycol.">
        <title>101 Dothideomycetes genomes: a test case for predicting lifestyles and emergence of pathogens.</title>
        <authorList>
            <person name="Haridas S."/>
            <person name="Albert R."/>
            <person name="Binder M."/>
            <person name="Bloem J."/>
            <person name="Labutti K."/>
            <person name="Salamov A."/>
            <person name="Andreopoulos B."/>
            <person name="Baker S."/>
            <person name="Barry K."/>
            <person name="Bills G."/>
            <person name="Bluhm B."/>
            <person name="Cannon C."/>
            <person name="Castanera R."/>
            <person name="Culley D."/>
            <person name="Daum C."/>
            <person name="Ezra D."/>
            <person name="Gonzalez J."/>
            <person name="Henrissat B."/>
            <person name="Kuo A."/>
            <person name="Liang C."/>
            <person name="Lipzen A."/>
            <person name="Lutzoni F."/>
            <person name="Magnuson J."/>
            <person name="Mondo S."/>
            <person name="Nolan M."/>
            <person name="Ohm R."/>
            <person name="Pangilinan J."/>
            <person name="Park H.-J."/>
            <person name="Ramirez L."/>
            <person name="Alfaro M."/>
            <person name="Sun H."/>
            <person name="Tritt A."/>
            <person name="Yoshinaga Y."/>
            <person name="Zwiers L.-H."/>
            <person name="Turgeon B."/>
            <person name="Goodwin S."/>
            <person name="Spatafora J."/>
            <person name="Crous P."/>
            <person name="Grigoriev I."/>
        </authorList>
    </citation>
    <scope>NUCLEOTIDE SEQUENCE</scope>
    <source>
        <strain evidence="1">CBS 525.71</strain>
    </source>
</reference>
<proteinExistence type="predicted"/>